<name>A0A852W298_PSEA5</name>
<dbReference type="Pfam" id="PF01243">
    <property type="entry name" value="PNPOx_N"/>
    <property type="match status" value="1"/>
</dbReference>
<dbReference type="EMBL" id="JACCCZ010000001">
    <property type="protein sequence ID" value="NYG01601.1"/>
    <property type="molecule type" value="Genomic_DNA"/>
</dbReference>
<evidence type="ECO:0000313" key="3">
    <source>
        <dbReference type="EMBL" id="NYG01601.1"/>
    </source>
</evidence>
<dbReference type="GO" id="GO:0005829">
    <property type="term" value="C:cytosol"/>
    <property type="evidence" value="ECO:0007669"/>
    <property type="project" value="TreeGrafter"/>
</dbReference>
<proteinExistence type="predicted"/>
<dbReference type="SUPFAM" id="SSF50475">
    <property type="entry name" value="FMN-binding split barrel"/>
    <property type="match status" value="1"/>
</dbReference>
<evidence type="ECO:0000313" key="4">
    <source>
        <dbReference type="Proteomes" id="UP000549695"/>
    </source>
</evidence>
<keyword evidence="1" id="KW-0560">Oxidoreductase</keyword>
<evidence type="ECO:0000256" key="1">
    <source>
        <dbReference type="ARBA" id="ARBA00023002"/>
    </source>
</evidence>
<accession>A0A852W298</accession>
<dbReference type="GO" id="GO:0016627">
    <property type="term" value="F:oxidoreductase activity, acting on the CH-CH group of donors"/>
    <property type="evidence" value="ECO:0007669"/>
    <property type="project" value="TreeGrafter"/>
</dbReference>
<dbReference type="InterPro" id="IPR019920">
    <property type="entry name" value="F420-binding_dom_put"/>
</dbReference>
<dbReference type="InterPro" id="IPR012349">
    <property type="entry name" value="Split_barrel_FMN-bd"/>
</dbReference>
<dbReference type="RefSeq" id="WP_251785433.1">
    <property type="nucleotide sequence ID" value="NZ_BAAAJZ010000015.1"/>
</dbReference>
<dbReference type="NCBIfam" id="TIGR03618">
    <property type="entry name" value="Rv1155_F420"/>
    <property type="match status" value="1"/>
</dbReference>
<dbReference type="AlphaFoldDB" id="A0A852W298"/>
<dbReference type="PANTHER" id="PTHR35176:SF1">
    <property type="entry name" value="F420H(2)-DEPENDENT BILIVERDIN REDUCTASE"/>
    <property type="match status" value="1"/>
</dbReference>
<dbReference type="PANTHER" id="PTHR35176">
    <property type="entry name" value="HEME OXYGENASE HI_0854-RELATED"/>
    <property type="match status" value="1"/>
</dbReference>
<organism evidence="3 4">
    <name type="scientific">Pseudonocardia alni</name>
    <name type="common">Amycolata alni</name>
    <dbReference type="NCBI Taxonomy" id="33907"/>
    <lineage>
        <taxon>Bacteria</taxon>
        <taxon>Bacillati</taxon>
        <taxon>Actinomycetota</taxon>
        <taxon>Actinomycetes</taxon>
        <taxon>Pseudonocardiales</taxon>
        <taxon>Pseudonocardiaceae</taxon>
        <taxon>Pseudonocardia</taxon>
    </lineage>
</organism>
<dbReference type="Gene3D" id="2.30.110.10">
    <property type="entry name" value="Electron Transport, Fmn-binding Protein, Chain A"/>
    <property type="match status" value="1"/>
</dbReference>
<gene>
    <name evidence="3" type="ORF">HDA37_001886</name>
</gene>
<sequence length="144" mass="15610">MTTTPEPPRRRRRSLDDGVSDAFVELWSQRRPCVLVTPRRDGTPHAVPVGVTVDVAGRTARVICSGGSQKARNVAAAGPDGARVSVTVVDGRTWSTLEGRAVVRDEPDVVADAERRYAAEYKQPRENPARVVLQIAVDRVLGNA</sequence>
<evidence type="ECO:0000259" key="2">
    <source>
        <dbReference type="Pfam" id="PF01243"/>
    </source>
</evidence>
<protein>
    <submittedName>
        <fullName evidence="3">PPOX class probable F420-dependent enzyme</fullName>
    </submittedName>
</protein>
<dbReference type="GO" id="GO:0070967">
    <property type="term" value="F:coenzyme F420 binding"/>
    <property type="evidence" value="ECO:0007669"/>
    <property type="project" value="TreeGrafter"/>
</dbReference>
<reference evidence="3 4" key="1">
    <citation type="submission" date="2020-07" db="EMBL/GenBank/DDBJ databases">
        <title>Sequencing the genomes of 1000 actinobacteria strains.</title>
        <authorList>
            <person name="Klenk H.-P."/>
        </authorList>
    </citation>
    <scope>NUCLEOTIDE SEQUENCE [LARGE SCALE GENOMIC DNA]</scope>
    <source>
        <strain evidence="3 4">DSM 44749</strain>
    </source>
</reference>
<dbReference type="InterPro" id="IPR052019">
    <property type="entry name" value="F420H2_bilvrd_red/Heme_oxyg"/>
</dbReference>
<dbReference type="InterPro" id="IPR011576">
    <property type="entry name" value="Pyridox_Oxase_N"/>
</dbReference>
<dbReference type="Proteomes" id="UP000549695">
    <property type="component" value="Unassembled WGS sequence"/>
</dbReference>
<feature type="domain" description="Pyridoxamine 5'-phosphate oxidase N-terminal" evidence="2">
    <location>
        <begin position="21"/>
        <end position="141"/>
    </location>
</feature>
<keyword evidence="4" id="KW-1185">Reference proteome</keyword>
<dbReference type="GeneID" id="98051665"/>
<comment type="caution">
    <text evidence="3">The sequence shown here is derived from an EMBL/GenBank/DDBJ whole genome shotgun (WGS) entry which is preliminary data.</text>
</comment>